<evidence type="ECO:0000313" key="2">
    <source>
        <dbReference type="EMBL" id="KAF7723725.1"/>
    </source>
</evidence>
<dbReference type="PANTHER" id="PTHR13593">
    <property type="match status" value="1"/>
</dbReference>
<evidence type="ECO:0000313" key="3">
    <source>
        <dbReference type="Proteomes" id="UP000605846"/>
    </source>
</evidence>
<gene>
    <name evidence="2" type="ORF">EC973_001701</name>
</gene>
<keyword evidence="1" id="KW-0732">Signal</keyword>
<dbReference type="GO" id="GO:0006629">
    <property type="term" value="P:lipid metabolic process"/>
    <property type="evidence" value="ECO:0007669"/>
    <property type="project" value="InterPro"/>
</dbReference>
<dbReference type="Gene3D" id="3.20.20.190">
    <property type="entry name" value="Phosphatidylinositol (PI) phosphodiesterase"/>
    <property type="match status" value="1"/>
</dbReference>
<dbReference type="PANTHER" id="PTHR13593:SF140">
    <property type="entry name" value="PLC-LIKE PHOSPHODIESTERASE"/>
    <property type="match status" value="1"/>
</dbReference>
<dbReference type="AlphaFoldDB" id="A0A8H7END0"/>
<dbReference type="Proteomes" id="UP000605846">
    <property type="component" value="Unassembled WGS sequence"/>
</dbReference>
<evidence type="ECO:0000256" key="1">
    <source>
        <dbReference type="SAM" id="SignalP"/>
    </source>
</evidence>
<organism evidence="2 3">
    <name type="scientific">Apophysomyces ossiformis</name>
    <dbReference type="NCBI Taxonomy" id="679940"/>
    <lineage>
        <taxon>Eukaryota</taxon>
        <taxon>Fungi</taxon>
        <taxon>Fungi incertae sedis</taxon>
        <taxon>Mucoromycota</taxon>
        <taxon>Mucoromycotina</taxon>
        <taxon>Mucoromycetes</taxon>
        <taxon>Mucorales</taxon>
        <taxon>Mucorineae</taxon>
        <taxon>Mucoraceae</taxon>
        <taxon>Apophysomyces</taxon>
    </lineage>
</organism>
<dbReference type="Pfam" id="PF26146">
    <property type="entry name" value="PI-PLC_X"/>
    <property type="match status" value="1"/>
</dbReference>
<protein>
    <recommendedName>
        <fullName evidence="4">PLC-like phosphodiesterase</fullName>
    </recommendedName>
</protein>
<dbReference type="InterPro" id="IPR017946">
    <property type="entry name" value="PLC-like_Pdiesterase_TIM-brl"/>
</dbReference>
<dbReference type="EMBL" id="JABAYA010000141">
    <property type="protein sequence ID" value="KAF7723725.1"/>
    <property type="molecule type" value="Genomic_DNA"/>
</dbReference>
<proteinExistence type="predicted"/>
<name>A0A8H7END0_9FUNG</name>
<accession>A0A8H7END0</accession>
<dbReference type="InterPro" id="IPR051057">
    <property type="entry name" value="PI-PLC_domain"/>
</dbReference>
<feature type="signal peptide" evidence="1">
    <location>
        <begin position="1"/>
        <end position="19"/>
    </location>
</feature>
<keyword evidence="3" id="KW-1185">Reference proteome</keyword>
<sequence length="359" mass="39769">MFLVICVLVIVVSIVPVYSDNGCNGHPDLCSRPYNNVTYLVTHDSYAYGLNVAATQSVPIIKQLEDGVRGLKFSAVPIGKEIHLCHTFCAILDSGPAKDTLNELARWLQKNPTEVVTIMWNNLYDVEATVLANAYSQSSIMPYVYTHPNLSQPWPTLQDMIDAGKRVVNFIDSQANVEEIPWLMYQFSYVFETPYDNTDEHSFKCTIDRPAGLDNADNMMYLLNHFLYGVISLGSGKIEIPRKDRATFTNSQSLADHITACSQAFNRTPNFIEVDFYDEGKALALVDQLNGIPTKHPVTVKSDPLPGQHPNLPTITDVSDLWKLVPTHLLLDSAAFRMSASLAPILSITAATVVCIVAS</sequence>
<feature type="chain" id="PRO_5034065732" description="PLC-like phosphodiesterase" evidence="1">
    <location>
        <begin position="20"/>
        <end position="359"/>
    </location>
</feature>
<reference evidence="2" key="1">
    <citation type="submission" date="2020-01" db="EMBL/GenBank/DDBJ databases">
        <title>Genome Sequencing of Three Apophysomyces-Like Fungal Strains Confirms a Novel Fungal Genus in the Mucoromycota with divergent Burkholderia-like Endosymbiotic Bacteria.</title>
        <authorList>
            <person name="Stajich J.E."/>
            <person name="Macias A.M."/>
            <person name="Carter-House D."/>
            <person name="Lovett B."/>
            <person name="Kasson L.R."/>
            <person name="Berry K."/>
            <person name="Grigoriev I."/>
            <person name="Chang Y."/>
            <person name="Spatafora J."/>
            <person name="Kasson M.T."/>
        </authorList>
    </citation>
    <scope>NUCLEOTIDE SEQUENCE</scope>
    <source>
        <strain evidence="2">NRRL A-21654</strain>
    </source>
</reference>
<dbReference type="OrthoDB" id="7984201at2759"/>
<evidence type="ECO:0008006" key="4">
    <source>
        <dbReference type="Google" id="ProtNLM"/>
    </source>
</evidence>
<comment type="caution">
    <text evidence="2">The sequence shown here is derived from an EMBL/GenBank/DDBJ whole genome shotgun (WGS) entry which is preliminary data.</text>
</comment>
<dbReference type="GO" id="GO:0008081">
    <property type="term" value="F:phosphoric diester hydrolase activity"/>
    <property type="evidence" value="ECO:0007669"/>
    <property type="project" value="InterPro"/>
</dbReference>
<dbReference type="SUPFAM" id="SSF51695">
    <property type="entry name" value="PLC-like phosphodiesterases"/>
    <property type="match status" value="1"/>
</dbReference>